<keyword evidence="1" id="KW-0472">Membrane</keyword>
<evidence type="ECO:0000313" key="6">
    <source>
        <dbReference type="Proteomes" id="UP000576082"/>
    </source>
</evidence>
<dbReference type="SUPFAM" id="SSF50998">
    <property type="entry name" value="Quinoprotein alcohol dehydrogenase-like"/>
    <property type="match status" value="1"/>
</dbReference>
<evidence type="ECO:0000259" key="2">
    <source>
        <dbReference type="Pfam" id="PF25290"/>
    </source>
</evidence>
<gene>
    <name evidence="5" type="ORF">HHU12_24180</name>
</gene>
<sequence length="951" mass="108722">MHTLGDNNEEFSDSTKRNERTMNYLYKLLFFSFIFMGVVIETNAKSIKSIETGYTITLVRASVISGQKHIVANSYEGTILLYAYDGKKKWENKLSGFTNHDVWCGDLNNDGNDEILTANADGYLYCLDRKGKLKWKFRSGETPLISVTVLNGKKGKFIATGGMDKNVYYLSIEGEKLETISAYDYSVQKGWGKNGKRYPKEHVHTTNFLRKAQYGNEEILIHAGAINQNSTSGALYFFRANETKPFKSLILKSKSPIGDLKVEDIDGDGYDEIYMGSSGMIKNSFVQKVDLKDFSKTIFHFKDNKKTRKSGNGYRVPQTVSIGEGKEKKLLTLFGERVLLYDTSLTGEEVEVIVGHYSFNDFWKEEHSLLLASAQSGGSCIHILQLNDQSWKKDFANLVPEGKIQKILDNTAEFRKAIQSFEPSKWDGKGEDVYFLTEKVNEGNAQVIRKIKQTDASPYFFNSKHLPHVENWDRSDFGNDFYEKRRDQRKKYTKTQQQMLDQILPLYNDAKGIAYWGGHGNDPMMISLDTEKKIIDAGGKEKKTVMIFPELEHYTPDFEYTLNHFLYPLAEYSQGRNANIYVRTKHTFWQGIIYLKMWDKLLSGEYADVFVPSMEETTDKMMDLSVAGKLGIWTSGATNSWGIRGARDNASYFRLRQHSHQMLPNHFLRNLVYAIASGAQYVNNYAVDQEYISLLYEMIEKGVLYVPKKSQLVSINPVHLSMKEPDKDYLDEGNNLKWTTFYDEEYEKANPKVFSRMNGTWPAAPVKSYDFSTYASGNKERRIDFMPKYHNGVVLITPVQEGKFADKNAPRGKLEEHLHPMYKGQLQEFITDGKSYLSSDGKKTYSADSEYYKQIENAIKEGVKSLPVRIESGEVAWVAVQTSASHIRLTLIDNGYINPDDRIAKVILQKEVKEIKDIVTNQTLKSNGKTLEVNVPCGLFRFIDITLEEEL</sequence>
<proteinExistence type="predicted"/>
<feature type="domain" description="Lambda-carrageenase middle" evidence="2">
    <location>
        <begin position="471"/>
        <end position="841"/>
    </location>
</feature>
<evidence type="ECO:0000256" key="1">
    <source>
        <dbReference type="SAM" id="Phobius"/>
    </source>
</evidence>
<feature type="transmembrane region" description="Helical" evidence="1">
    <location>
        <begin position="24"/>
        <end position="40"/>
    </location>
</feature>
<dbReference type="RefSeq" id="WP_169659311.1">
    <property type="nucleotide sequence ID" value="NZ_JABANE010000085.1"/>
</dbReference>
<dbReference type="Proteomes" id="UP000576082">
    <property type="component" value="Unassembled WGS sequence"/>
</dbReference>
<dbReference type="EMBL" id="JABANE010000085">
    <property type="protein sequence ID" value="NME71089.1"/>
    <property type="molecule type" value="Genomic_DNA"/>
</dbReference>
<dbReference type="AlphaFoldDB" id="A0A7X9RYM8"/>
<keyword evidence="1" id="KW-1133">Transmembrane helix</keyword>
<dbReference type="InterPro" id="IPR015943">
    <property type="entry name" value="WD40/YVTN_repeat-like_dom_sf"/>
</dbReference>
<evidence type="ECO:0000313" key="5">
    <source>
        <dbReference type="EMBL" id="NME71089.1"/>
    </source>
</evidence>
<dbReference type="InterPro" id="IPR057422">
    <property type="entry name" value="CGLA_C"/>
</dbReference>
<accession>A0A7X9RYM8</accession>
<name>A0A7X9RYM8_9BACT</name>
<protein>
    <submittedName>
        <fullName evidence="5">PQQ-like beta-propeller repeat protein</fullName>
    </submittedName>
</protein>
<evidence type="ECO:0000259" key="4">
    <source>
        <dbReference type="Pfam" id="PF25292"/>
    </source>
</evidence>
<keyword evidence="1" id="KW-0812">Transmembrane</keyword>
<feature type="domain" description="Lambda-carrageenase C-terminal" evidence="3">
    <location>
        <begin position="872"/>
        <end position="946"/>
    </location>
</feature>
<evidence type="ECO:0000259" key="3">
    <source>
        <dbReference type="Pfam" id="PF25291"/>
    </source>
</evidence>
<comment type="caution">
    <text evidence="5">The sequence shown here is derived from an EMBL/GenBank/DDBJ whole genome shotgun (WGS) entry which is preliminary data.</text>
</comment>
<dbReference type="Pfam" id="PF25290">
    <property type="entry name" value="CGLA_M"/>
    <property type="match status" value="1"/>
</dbReference>
<keyword evidence="6" id="KW-1185">Reference proteome</keyword>
<feature type="domain" description="Lambda-carrageenase beta-propeller" evidence="4">
    <location>
        <begin position="70"/>
        <end position="384"/>
    </location>
</feature>
<dbReference type="InterPro" id="IPR057421">
    <property type="entry name" value="CGLA_M"/>
</dbReference>
<dbReference type="Pfam" id="PF25292">
    <property type="entry name" value="Beta-prop_CGLA"/>
    <property type="match status" value="1"/>
</dbReference>
<organism evidence="5 6">
    <name type="scientific">Flammeovirga aprica JL-4</name>
    <dbReference type="NCBI Taxonomy" id="694437"/>
    <lineage>
        <taxon>Bacteria</taxon>
        <taxon>Pseudomonadati</taxon>
        <taxon>Bacteroidota</taxon>
        <taxon>Cytophagia</taxon>
        <taxon>Cytophagales</taxon>
        <taxon>Flammeovirgaceae</taxon>
        <taxon>Flammeovirga</taxon>
    </lineage>
</organism>
<dbReference type="InterPro" id="IPR057420">
    <property type="entry name" value="Beta-prop_CGLA"/>
</dbReference>
<dbReference type="InterPro" id="IPR011047">
    <property type="entry name" value="Quinoprotein_ADH-like_sf"/>
</dbReference>
<reference evidence="5 6" key="1">
    <citation type="submission" date="2020-04" db="EMBL/GenBank/DDBJ databases">
        <title>Flammeovirga sp. SR4, a novel species isolated from seawater.</title>
        <authorList>
            <person name="Wang X."/>
        </authorList>
    </citation>
    <scope>NUCLEOTIDE SEQUENCE [LARGE SCALE GENOMIC DNA]</scope>
    <source>
        <strain evidence="5 6">ATCC 23126</strain>
    </source>
</reference>
<dbReference type="Pfam" id="PF25291">
    <property type="entry name" value="CGLA_C"/>
    <property type="match status" value="1"/>
</dbReference>
<dbReference type="Gene3D" id="2.130.10.10">
    <property type="entry name" value="YVTN repeat-like/Quinoprotein amine dehydrogenase"/>
    <property type="match status" value="1"/>
</dbReference>